<feature type="transmembrane region" description="Helical" evidence="1">
    <location>
        <begin position="73"/>
        <end position="92"/>
    </location>
</feature>
<feature type="transmembrane region" description="Helical" evidence="1">
    <location>
        <begin position="247"/>
        <end position="264"/>
    </location>
</feature>
<keyword evidence="1" id="KW-1133">Transmembrane helix</keyword>
<dbReference type="RefSeq" id="WP_211173775.1">
    <property type="nucleotide sequence ID" value="NZ_JAAXKY010000007.1"/>
</dbReference>
<keyword evidence="1" id="KW-0472">Membrane</keyword>
<feature type="transmembrane region" description="Helical" evidence="1">
    <location>
        <begin position="270"/>
        <end position="289"/>
    </location>
</feature>
<keyword evidence="3" id="KW-1185">Reference proteome</keyword>
<accession>A0ABX1RB39</accession>
<name>A0ABX1RB39_9PSEU</name>
<evidence type="ECO:0000313" key="3">
    <source>
        <dbReference type="Proteomes" id="UP001296706"/>
    </source>
</evidence>
<protein>
    <submittedName>
        <fullName evidence="2">SHOCT domain-containing protein</fullName>
    </submittedName>
</protein>
<evidence type="ECO:0000313" key="2">
    <source>
        <dbReference type="EMBL" id="NMH76325.1"/>
    </source>
</evidence>
<gene>
    <name evidence="2" type="ORF">HF577_04280</name>
</gene>
<sequence>MTGAVLRTAQTQILGGRPVGFTLGQAKALIPRQDVTGLAGQVVNLIPNDVGFTVLTPQEAPRIYTTIDVLKSLWLWVGLAALGILAGALAVSRQRLRTLRAWAVTTGVIALLLAFSLVLIRGPLLSGVQPANVEVANAVYDGVTASLRSWTLWLVLIMAGITAVTLLWGRIGLVPAIRRARHAARARGAEDRAVAVAAPADGSEAVGQKPPSWPKRVADETRAFVAGLTLQEQLARLAGFLRRNLRAARWAGVAVGALVLLLWPGPTLSVLIWVVACVALYIGLIELVLAGGARSEGASDAEAGRVPVATNGGATADGATDPAAVVPAPAVRAGADGEHTPVAATGAAAATPPAGRPMTQEGISAMSSKLDVLMRLGDARTAGVLTEEEFTSQKTQLLSH</sequence>
<reference evidence="2 3" key="1">
    <citation type="submission" date="2020-04" db="EMBL/GenBank/DDBJ databases">
        <authorList>
            <person name="Klaysubun C."/>
            <person name="Duangmal K."/>
            <person name="Lipun K."/>
        </authorList>
    </citation>
    <scope>NUCLEOTIDE SEQUENCE [LARGE SCALE GENOMIC DNA]</scope>
    <source>
        <strain evidence="2 3">JCM 11839</strain>
    </source>
</reference>
<keyword evidence="1" id="KW-0812">Transmembrane</keyword>
<dbReference type="Proteomes" id="UP001296706">
    <property type="component" value="Unassembled WGS sequence"/>
</dbReference>
<comment type="caution">
    <text evidence="2">The sequence shown here is derived from an EMBL/GenBank/DDBJ whole genome shotgun (WGS) entry which is preliminary data.</text>
</comment>
<evidence type="ECO:0000256" key="1">
    <source>
        <dbReference type="SAM" id="Phobius"/>
    </source>
</evidence>
<feature type="transmembrane region" description="Helical" evidence="1">
    <location>
        <begin position="150"/>
        <end position="169"/>
    </location>
</feature>
<proteinExistence type="predicted"/>
<dbReference type="EMBL" id="JAAXKY010000007">
    <property type="protein sequence ID" value="NMH76325.1"/>
    <property type="molecule type" value="Genomic_DNA"/>
</dbReference>
<feature type="transmembrane region" description="Helical" evidence="1">
    <location>
        <begin position="99"/>
        <end position="120"/>
    </location>
</feature>
<organism evidence="2 3">
    <name type="scientific">Pseudonocardia xinjiangensis</name>
    <dbReference type="NCBI Taxonomy" id="75289"/>
    <lineage>
        <taxon>Bacteria</taxon>
        <taxon>Bacillati</taxon>
        <taxon>Actinomycetota</taxon>
        <taxon>Actinomycetes</taxon>
        <taxon>Pseudonocardiales</taxon>
        <taxon>Pseudonocardiaceae</taxon>
        <taxon>Pseudonocardia</taxon>
    </lineage>
</organism>